<name>A0AAE0J2D6_9PEZI</name>
<dbReference type="EMBL" id="JAUEPO010000001">
    <property type="protein sequence ID" value="KAK3335260.1"/>
    <property type="molecule type" value="Genomic_DNA"/>
</dbReference>
<proteinExistence type="predicted"/>
<reference evidence="2" key="2">
    <citation type="submission" date="2023-06" db="EMBL/GenBank/DDBJ databases">
        <authorList>
            <consortium name="Lawrence Berkeley National Laboratory"/>
            <person name="Haridas S."/>
            <person name="Hensen N."/>
            <person name="Bonometti L."/>
            <person name="Westerberg I."/>
            <person name="Brannstrom I.O."/>
            <person name="Guillou S."/>
            <person name="Cros-Aarteil S."/>
            <person name="Calhoun S."/>
            <person name="Kuo A."/>
            <person name="Mondo S."/>
            <person name="Pangilinan J."/>
            <person name="Riley R."/>
            <person name="Labutti K."/>
            <person name="Andreopoulos B."/>
            <person name="Lipzen A."/>
            <person name="Chen C."/>
            <person name="Yanf M."/>
            <person name="Daum C."/>
            <person name="Ng V."/>
            <person name="Clum A."/>
            <person name="Steindorff A."/>
            <person name="Ohm R."/>
            <person name="Martin F."/>
            <person name="Silar P."/>
            <person name="Natvig D."/>
            <person name="Lalanne C."/>
            <person name="Gautier V."/>
            <person name="Ament-Velasquez S.L."/>
            <person name="Kruys A."/>
            <person name="Hutchinson M.I."/>
            <person name="Powell A.J."/>
            <person name="Barry K."/>
            <person name="Miller A.N."/>
            <person name="Grigoriev I.V."/>
            <person name="Debuchy R."/>
            <person name="Gladieux P."/>
            <person name="Thoren M.H."/>
            <person name="Johannesson H."/>
        </authorList>
    </citation>
    <scope>NUCLEOTIDE SEQUENCE</scope>
    <source>
        <strain evidence="2">SMH4131-1</strain>
    </source>
</reference>
<sequence>MASQSSDNQPLPWALPNEQDSLLHLQAYLTDARNYRRPLKAPVTAIGIIISEHIKRDEQKDNKITNLAKQVEALKKQIEKRDKLIENLEKENEIAKRDNATEKLKAEKEIEKRDKTIKKLEKKVAGVQKSCHKITTALSYRYLLERFPEGVRKWTKPEREEVGWEAFVERIKGIQNAGKNGNVEAASLELVKCDLPVLEGLYNLLSEEIHKFRSRSGFDFDKSQ</sequence>
<comment type="caution">
    <text evidence="2">The sequence shown here is derived from an EMBL/GenBank/DDBJ whole genome shotgun (WGS) entry which is preliminary data.</text>
</comment>
<feature type="coiled-coil region" evidence="1">
    <location>
        <begin position="57"/>
        <end position="123"/>
    </location>
</feature>
<evidence type="ECO:0000313" key="2">
    <source>
        <dbReference type="EMBL" id="KAK3335260.1"/>
    </source>
</evidence>
<evidence type="ECO:0000256" key="1">
    <source>
        <dbReference type="SAM" id="Coils"/>
    </source>
</evidence>
<reference evidence="2" key="1">
    <citation type="journal article" date="2023" name="Mol. Phylogenet. Evol.">
        <title>Genome-scale phylogeny and comparative genomics of the fungal order Sordariales.</title>
        <authorList>
            <person name="Hensen N."/>
            <person name="Bonometti L."/>
            <person name="Westerberg I."/>
            <person name="Brannstrom I.O."/>
            <person name="Guillou S."/>
            <person name="Cros-Aarteil S."/>
            <person name="Calhoun S."/>
            <person name="Haridas S."/>
            <person name="Kuo A."/>
            <person name="Mondo S."/>
            <person name="Pangilinan J."/>
            <person name="Riley R."/>
            <person name="LaButti K."/>
            <person name="Andreopoulos B."/>
            <person name="Lipzen A."/>
            <person name="Chen C."/>
            <person name="Yan M."/>
            <person name="Daum C."/>
            <person name="Ng V."/>
            <person name="Clum A."/>
            <person name="Steindorff A."/>
            <person name="Ohm R.A."/>
            <person name="Martin F."/>
            <person name="Silar P."/>
            <person name="Natvig D.O."/>
            <person name="Lalanne C."/>
            <person name="Gautier V."/>
            <person name="Ament-Velasquez S.L."/>
            <person name="Kruys A."/>
            <person name="Hutchinson M.I."/>
            <person name="Powell A.J."/>
            <person name="Barry K."/>
            <person name="Miller A.N."/>
            <person name="Grigoriev I.V."/>
            <person name="Debuchy R."/>
            <person name="Gladieux P."/>
            <person name="Hiltunen Thoren M."/>
            <person name="Johannesson H."/>
        </authorList>
    </citation>
    <scope>NUCLEOTIDE SEQUENCE</scope>
    <source>
        <strain evidence="2">SMH4131-1</strain>
    </source>
</reference>
<keyword evidence="1" id="KW-0175">Coiled coil</keyword>
<keyword evidence="3" id="KW-1185">Reference proteome</keyword>
<protein>
    <submittedName>
        <fullName evidence="2">Uncharacterized protein</fullName>
    </submittedName>
</protein>
<organism evidence="2 3">
    <name type="scientific">Cercophora scortea</name>
    <dbReference type="NCBI Taxonomy" id="314031"/>
    <lineage>
        <taxon>Eukaryota</taxon>
        <taxon>Fungi</taxon>
        <taxon>Dikarya</taxon>
        <taxon>Ascomycota</taxon>
        <taxon>Pezizomycotina</taxon>
        <taxon>Sordariomycetes</taxon>
        <taxon>Sordariomycetidae</taxon>
        <taxon>Sordariales</taxon>
        <taxon>Lasiosphaeriaceae</taxon>
        <taxon>Cercophora</taxon>
    </lineage>
</organism>
<dbReference type="AlphaFoldDB" id="A0AAE0J2D6"/>
<accession>A0AAE0J2D6</accession>
<gene>
    <name evidence="2" type="ORF">B0T19DRAFT_436144</name>
</gene>
<dbReference type="Proteomes" id="UP001286456">
    <property type="component" value="Unassembled WGS sequence"/>
</dbReference>
<evidence type="ECO:0000313" key="3">
    <source>
        <dbReference type="Proteomes" id="UP001286456"/>
    </source>
</evidence>